<proteinExistence type="predicted"/>
<dbReference type="Proteomes" id="UP000236743">
    <property type="component" value="Unassembled WGS sequence"/>
</dbReference>
<reference evidence="1 2" key="1">
    <citation type="submission" date="2016-10" db="EMBL/GenBank/DDBJ databases">
        <authorList>
            <person name="de Groot N.N."/>
        </authorList>
    </citation>
    <scope>NUCLEOTIDE SEQUENCE [LARGE SCALE GENOMIC DNA]</scope>
    <source>
        <strain evidence="1 2">DSM 26656</strain>
    </source>
</reference>
<dbReference type="Gene3D" id="3.90.226.10">
    <property type="entry name" value="2-enoyl-CoA Hydratase, Chain A, domain 1"/>
    <property type="match status" value="1"/>
</dbReference>
<accession>A0A1H6D9F5</accession>
<sequence>MQRTGIPPVPRSFERRLRILKIVVGATLAVMGCGTASAMEFSEHFNGATRVDAESTWIYADGEITDETPAKFEEFLKTATIWKRQRIVLNSGGGNVIGGIRLGEIIRKNGFRTAVSKTVKTANFSEPSPGICASACVFALAGGIERDASEGSRVGVHQMGVDFVRLYGDKPVSIEDLTQNFSMPQKALSLVLTHFISMGIAPSIIEMMNEKKADEMKWLTIEEIRRANIAFAPNAFEKWQIEAYGKGVVAFARSKDARKQLTIFCRAKDTRFTLTARGAPYSTDFVKDTANFEDIHVAGKTILRKDIKLEVKGDLLTISGPWTGELAATDARATMSPFGVVGTIRDIYSLYGFNNQGFEQSVRLAGQNCIA</sequence>
<organism evidence="1 2">
    <name type="scientific">Bosea lathyri</name>
    <dbReference type="NCBI Taxonomy" id="1036778"/>
    <lineage>
        <taxon>Bacteria</taxon>
        <taxon>Pseudomonadati</taxon>
        <taxon>Pseudomonadota</taxon>
        <taxon>Alphaproteobacteria</taxon>
        <taxon>Hyphomicrobiales</taxon>
        <taxon>Boseaceae</taxon>
        <taxon>Bosea</taxon>
    </lineage>
</organism>
<dbReference type="PROSITE" id="PS51257">
    <property type="entry name" value="PROKAR_LIPOPROTEIN"/>
    <property type="match status" value="1"/>
</dbReference>
<dbReference type="SUPFAM" id="SSF52096">
    <property type="entry name" value="ClpP/crotonase"/>
    <property type="match status" value="1"/>
</dbReference>
<evidence type="ECO:0000313" key="2">
    <source>
        <dbReference type="Proteomes" id="UP000236743"/>
    </source>
</evidence>
<dbReference type="EMBL" id="FNUY01000018">
    <property type="protein sequence ID" value="SEG81295.1"/>
    <property type="molecule type" value="Genomic_DNA"/>
</dbReference>
<protein>
    <submittedName>
        <fullName evidence="1">Uncharacterized protein</fullName>
    </submittedName>
</protein>
<dbReference type="InterPro" id="IPR029045">
    <property type="entry name" value="ClpP/crotonase-like_dom_sf"/>
</dbReference>
<keyword evidence="2" id="KW-1185">Reference proteome</keyword>
<gene>
    <name evidence="1" type="ORF">SAMN04488115_1182</name>
</gene>
<dbReference type="AlphaFoldDB" id="A0A1H6D9F5"/>
<evidence type="ECO:0000313" key="1">
    <source>
        <dbReference type="EMBL" id="SEG81295.1"/>
    </source>
</evidence>
<name>A0A1H6D9F5_9HYPH</name>